<proteinExistence type="predicted"/>
<protein>
    <submittedName>
        <fullName evidence="6">Uncharacterized HTH-type transcriptional regulator yxaF</fullName>
    </submittedName>
</protein>
<dbReference type="InterPro" id="IPR054156">
    <property type="entry name" value="YxaF_TetR_C"/>
</dbReference>
<dbReference type="SUPFAM" id="SSF46689">
    <property type="entry name" value="Homeodomain-like"/>
    <property type="match status" value="1"/>
</dbReference>
<feature type="DNA-binding region" description="H-T-H motif" evidence="4">
    <location>
        <begin position="26"/>
        <end position="45"/>
    </location>
</feature>
<evidence type="ECO:0000313" key="7">
    <source>
        <dbReference type="Proteomes" id="UP000057820"/>
    </source>
</evidence>
<sequence length="191" mass="19726">MTVGPRDRLIEGTIALVREQGVQGAGLAALLERTGTSRNSLYQHFPAGKSELVEVSTRVAAGRLSAYLERVTATGTPADWVTALVAWGKRLLESSEFTAGCPVVGAALAESEPGVQAAAADAFADWTRKLAAALAGTGIPADRARSLAGFAFSSVEGAIVLARASKSIRPLDEVAENLRVLLAAETAGPGR</sequence>
<dbReference type="PANTHER" id="PTHR47506">
    <property type="entry name" value="TRANSCRIPTIONAL REGULATORY PROTEIN"/>
    <property type="match status" value="1"/>
</dbReference>
<dbReference type="InterPro" id="IPR001647">
    <property type="entry name" value="HTH_TetR"/>
</dbReference>
<dbReference type="SUPFAM" id="SSF48498">
    <property type="entry name" value="Tetracyclin repressor-like, C-terminal domain"/>
    <property type="match status" value="1"/>
</dbReference>
<dbReference type="Pfam" id="PF21993">
    <property type="entry name" value="TetR_C_13_2"/>
    <property type="match status" value="1"/>
</dbReference>
<evidence type="ECO:0000256" key="2">
    <source>
        <dbReference type="ARBA" id="ARBA00023125"/>
    </source>
</evidence>
<feature type="domain" description="HTH tetR-type" evidence="5">
    <location>
        <begin position="3"/>
        <end position="63"/>
    </location>
</feature>
<geneLocation type="plasmid" evidence="6">
    <name>2</name>
</geneLocation>
<dbReference type="EMBL" id="LN868939">
    <property type="protein sequence ID" value="CRY82693.1"/>
    <property type="molecule type" value="Genomic_DNA"/>
</dbReference>
<dbReference type="Proteomes" id="UP000057820">
    <property type="component" value="Plasmid 2"/>
</dbReference>
<reference evidence="7" key="1">
    <citation type="submission" date="2015-03" db="EMBL/GenBank/DDBJ databases">
        <authorList>
            <consortium name="Pathogen Informatics"/>
        </authorList>
    </citation>
    <scope>NUCLEOTIDE SEQUENCE [LARGE SCALE GENOMIC DNA]</scope>
    <source>
        <strain evidence="7">NCTC11134</strain>
        <plasmid evidence="7">2</plasmid>
    </source>
</reference>
<dbReference type="Pfam" id="PF00440">
    <property type="entry name" value="TetR_N"/>
    <property type="match status" value="1"/>
</dbReference>
<dbReference type="InterPro" id="IPR036271">
    <property type="entry name" value="Tet_transcr_reg_TetR-rel_C_sf"/>
</dbReference>
<evidence type="ECO:0000256" key="4">
    <source>
        <dbReference type="PROSITE-ProRule" id="PRU00335"/>
    </source>
</evidence>
<dbReference type="GO" id="GO:0003677">
    <property type="term" value="F:DNA binding"/>
    <property type="evidence" value="ECO:0007669"/>
    <property type="project" value="UniProtKB-UniRule"/>
</dbReference>
<keyword evidence="6" id="KW-0614">Plasmid</keyword>
<dbReference type="PROSITE" id="PS50977">
    <property type="entry name" value="HTH_TETR_2"/>
    <property type="match status" value="1"/>
</dbReference>
<dbReference type="AlphaFoldDB" id="A0A0H5P5A3"/>
<keyword evidence="1" id="KW-0805">Transcription regulation</keyword>
<accession>A0A0H5P5A3</accession>
<name>A0A0H5P5A3_NOCFR</name>
<keyword evidence="2 4" id="KW-0238">DNA-binding</keyword>
<dbReference type="KEGG" id="nfr:ERS450000_05102"/>
<evidence type="ECO:0000256" key="3">
    <source>
        <dbReference type="ARBA" id="ARBA00023163"/>
    </source>
</evidence>
<evidence type="ECO:0000313" key="6">
    <source>
        <dbReference type="EMBL" id="CRY82693.1"/>
    </source>
</evidence>
<organism evidence="6 7">
    <name type="scientific">Nocardia farcinica</name>
    <dbReference type="NCBI Taxonomy" id="37329"/>
    <lineage>
        <taxon>Bacteria</taxon>
        <taxon>Bacillati</taxon>
        <taxon>Actinomycetota</taxon>
        <taxon>Actinomycetes</taxon>
        <taxon>Mycobacteriales</taxon>
        <taxon>Nocardiaceae</taxon>
        <taxon>Nocardia</taxon>
    </lineage>
</organism>
<evidence type="ECO:0000256" key="1">
    <source>
        <dbReference type="ARBA" id="ARBA00023015"/>
    </source>
</evidence>
<dbReference type="RefSeq" id="WP_060594456.1">
    <property type="nucleotide sequence ID" value="NZ_CP031418.1"/>
</dbReference>
<dbReference type="PANTHER" id="PTHR47506:SF3">
    <property type="entry name" value="HTH-TYPE TRANSCRIPTIONAL REGULATOR LMRA"/>
    <property type="match status" value="1"/>
</dbReference>
<evidence type="ECO:0000259" key="5">
    <source>
        <dbReference type="PROSITE" id="PS50977"/>
    </source>
</evidence>
<keyword evidence="3" id="KW-0804">Transcription</keyword>
<dbReference type="Gene3D" id="1.10.357.10">
    <property type="entry name" value="Tetracycline Repressor, domain 2"/>
    <property type="match status" value="1"/>
</dbReference>
<dbReference type="InterPro" id="IPR009057">
    <property type="entry name" value="Homeodomain-like_sf"/>
</dbReference>
<gene>
    <name evidence="6" type="primary">yxaF_3</name>
    <name evidence="6" type="ORF">ERS450000_05102</name>
</gene>